<comment type="caution">
    <text evidence="2">The sequence shown here is derived from an EMBL/GenBank/DDBJ whole genome shotgun (WGS) entry which is preliminary data.</text>
</comment>
<keyword evidence="3" id="KW-1185">Reference proteome</keyword>
<dbReference type="AlphaFoldDB" id="A0A1V9Y494"/>
<accession>A0A1V9Y494</accession>
<reference evidence="2 3" key="1">
    <citation type="journal article" date="2014" name="Genome Biol. Evol.">
        <title>The secreted proteins of Achlya hypogyna and Thraustotheca clavata identify the ancestral oomycete secretome and reveal gene acquisitions by horizontal gene transfer.</title>
        <authorList>
            <person name="Misner I."/>
            <person name="Blouin N."/>
            <person name="Leonard G."/>
            <person name="Richards T.A."/>
            <person name="Lane C.E."/>
        </authorList>
    </citation>
    <scope>NUCLEOTIDE SEQUENCE [LARGE SCALE GENOMIC DNA]</scope>
    <source>
        <strain evidence="2 3">ATCC 48635</strain>
    </source>
</reference>
<evidence type="ECO:0000256" key="1">
    <source>
        <dbReference type="SAM" id="Phobius"/>
    </source>
</evidence>
<dbReference type="Proteomes" id="UP000243579">
    <property type="component" value="Unassembled WGS sequence"/>
</dbReference>
<dbReference type="EMBL" id="JNBR01002969">
    <property type="protein sequence ID" value="OQR80498.1"/>
    <property type="molecule type" value="Genomic_DNA"/>
</dbReference>
<organism evidence="2 3">
    <name type="scientific">Achlya hypogyna</name>
    <name type="common">Oomycete</name>
    <name type="synonym">Protoachlya hypogyna</name>
    <dbReference type="NCBI Taxonomy" id="1202772"/>
    <lineage>
        <taxon>Eukaryota</taxon>
        <taxon>Sar</taxon>
        <taxon>Stramenopiles</taxon>
        <taxon>Oomycota</taxon>
        <taxon>Saprolegniomycetes</taxon>
        <taxon>Saprolegniales</taxon>
        <taxon>Achlyaceae</taxon>
        <taxon>Achlya</taxon>
    </lineage>
</organism>
<sequence length="75" mass="7757">MTSYLSDTVTQCSAKAVSVGSNQLMAMYTTTTDHAVLIVAGVVAVAAVAAAVAAKKPDRFVSVEEGYCPLTDDML</sequence>
<protein>
    <submittedName>
        <fullName evidence="2">Uncharacterized protein</fullName>
    </submittedName>
</protein>
<name>A0A1V9Y494_ACHHY</name>
<keyword evidence="1" id="KW-0812">Transmembrane</keyword>
<evidence type="ECO:0000313" key="3">
    <source>
        <dbReference type="Proteomes" id="UP000243579"/>
    </source>
</evidence>
<evidence type="ECO:0000313" key="2">
    <source>
        <dbReference type="EMBL" id="OQR80498.1"/>
    </source>
</evidence>
<proteinExistence type="predicted"/>
<keyword evidence="1" id="KW-1133">Transmembrane helix</keyword>
<keyword evidence="1" id="KW-0472">Membrane</keyword>
<gene>
    <name evidence="2" type="ORF">ACHHYP_17502</name>
</gene>
<feature type="transmembrane region" description="Helical" evidence="1">
    <location>
        <begin position="34"/>
        <end position="54"/>
    </location>
</feature>